<comment type="caution">
    <text evidence="1">The sequence shown here is derived from an EMBL/GenBank/DDBJ whole genome shotgun (WGS) entry which is preliminary data.</text>
</comment>
<sequence length="171" mass="19097">MSGYGQSTDSNWKLTYDEGGVLAGRWWKWAMSAPDDRSPVSDTTGEHADWKQPKDLWFLAGTYGGRVVRRCTVPAARPLFFPVINMQYAMRYEKSIQRMTVARATAALNGIPIDLREFAGPFRTGLTRRYAWGVWGAIAPLTPGEYVLEIKGASAGGFWVDTTYHLDVRAA</sequence>
<reference evidence="1 2" key="1">
    <citation type="submission" date="2024-06" db="EMBL/GenBank/DDBJ databases">
        <title>The Natural Products Discovery Center: Release of the First 8490 Sequenced Strains for Exploring Actinobacteria Biosynthetic Diversity.</title>
        <authorList>
            <person name="Kalkreuter E."/>
            <person name="Kautsar S.A."/>
            <person name="Yang D."/>
            <person name="Bader C.D."/>
            <person name="Teijaro C.N."/>
            <person name="Fluegel L."/>
            <person name="Davis C.M."/>
            <person name="Simpson J.R."/>
            <person name="Lauterbach L."/>
            <person name="Steele A.D."/>
            <person name="Gui C."/>
            <person name="Meng S."/>
            <person name="Li G."/>
            <person name="Viehrig K."/>
            <person name="Ye F."/>
            <person name="Su P."/>
            <person name="Kiefer A.F."/>
            <person name="Nichols A."/>
            <person name="Cepeda A.J."/>
            <person name="Yan W."/>
            <person name="Fan B."/>
            <person name="Jiang Y."/>
            <person name="Adhikari A."/>
            <person name="Zheng C.-J."/>
            <person name="Schuster L."/>
            <person name="Cowan T.M."/>
            <person name="Smanski M.J."/>
            <person name="Chevrette M.G."/>
            <person name="De Carvalho L.P.S."/>
            <person name="Shen B."/>
        </authorList>
    </citation>
    <scope>NUCLEOTIDE SEQUENCE [LARGE SCALE GENOMIC DNA]</scope>
    <source>
        <strain evidence="1 2">NPDC038104</strain>
    </source>
</reference>
<evidence type="ECO:0000313" key="2">
    <source>
        <dbReference type="Proteomes" id="UP001550850"/>
    </source>
</evidence>
<protein>
    <submittedName>
        <fullName evidence="1">Uncharacterized protein</fullName>
    </submittedName>
</protein>
<accession>A0ABV2YDL4</accession>
<dbReference type="EMBL" id="JBEZUR010000006">
    <property type="protein sequence ID" value="MEU3553815.1"/>
    <property type="molecule type" value="Genomic_DNA"/>
</dbReference>
<gene>
    <name evidence="1" type="ORF">AB0E65_06250</name>
</gene>
<name>A0ABV2YDL4_9ACTN</name>
<dbReference type="Proteomes" id="UP001550850">
    <property type="component" value="Unassembled WGS sequence"/>
</dbReference>
<proteinExistence type="predicted"/>
<evidence type="ECO:0000313" key="1">
    <source>
        <dbReference type="EMBL" id="MEU3553815.1"/>
    </source>
</evidence>
<dbReference type="RefSeq" id="WP_108955174.1">
    <property type="nucleotide sequence ID" value="NZ_BEVZ01000005.1"/>
</dbReference>
<organism evidence="1 2">
    <name type="scientific">Streptomyces fragilis</name>
    <dbReference type="NCBI Taxonomy" id="67301"/>
    <lineage>
        <taxon>Bacteria</taxon>
        <taxon>Bacillati</taxon>
        <taxon>Actinomycetota</taxon>
        <taxon>Actinomycetes</taxon>
        <taxon>Kitasatosporales</taxon>
        <taxon>Streptomycetaceae</taxon>
        <taxon>Streptomyces</taxon>
    </lineage>
</organism>
<keyword evidence="2" id="KW-1185">Reference proteome</keyword>